<proteinExistence type="inferred from homology"/>
<dbReference type="GO" id="GO:0005283">
    <property type="term" value="F:amino acid:sodium symporter activity"/>
    <property type="evidence" value="ECO:0007669"/>
    <property type="project" value="InterPro"/>
</dbReference>
<keyword evidence="3 8" id="KW-0813">Transport</keyword>
<comment type="similarity">
    <text evidence="2 8">Belongs to the alanine or glycine:cation symporter (AGCS) (TC 2.A.25) family.</text>
</comment>
<feature type="transmembrane region" description="Helical" evidence="8">
    <location>
        <begin position="467"/>
        <end position="486"/>
    </location>
</feature>
<evidence type="ECO:0000256" key="9">
    <source>
        <dbReference type="SAM" id="SignalP"/>
    </source>
</evidence>
<evidence type="ECO:0000313" key="10">
    <source>
        <dbReference type="EMBL" id="TXS95711.1"/>
    </source>
</evidence>
<feature type="transmembrane region" description="Helical" evidence="8">
    <location>
        <begin position="265"/>
        <end position="283"/>
    </location>
</feature>
<evidence type="ECO:0000256" key="3">
    <source>
        <dbReference type="ARBA" id="ARBA00022448"/>
    </source>
</evidence>
<feature type="chain" id="PRO_5022751786" evidence="9">
    <location>
        <begin position="23"/>
        <end position="515"/>
    </location>
</feature>
<dbReference type="GO" id="GO:0005886">
    <property type="term" value="C:plasma membrane"/>
    <property type="evidence" value="ECO:0007669"/>
    <property type="project" value="UniProtKB-SubCell"/>
</dbReference>
<feature type="transmembrane region" description="Helical" evidence="8">
    <location>
        <begin position="106"/>
        <end position="129"/>
    </location>
</feature>
<keyword evidence="4" id="KW-1003">Cell membrane</keyword>
<dbReference type="NCBIfam" id="TIGR00835">
    <property type="entry name" value="agcS"/>
    <property type="match status" value="1"/>
</dbReference>
<feature type="transmembrane region" description="Helical" evidence="8">
    <location>
        <begin position="237"/>
        <end position="258"/>
    </location>
</feature>
<organism evidence="10 11">
    <name type="scientific">Parahaliea maris</name>
    <dbReference type="NCBI Taxonomy" id="2716870"/>
    <lineage>
        <taxon>Bacteria</taxon>
        <taxon>Pseudomonadati</taxon>
        <taxon>Pseudomonadota</taxon>
        <taxon>Gammaproteobacteria</taxon>
        <taxon>Cellvibrionales</taxon>
        <taxon>Halieaceae</taxon>
        <taxon>Parahaliea</taxon>
    </lineage>
</organism>
<keyword evidence="8" id="KW-0769">Symport</keyword>
<name>A0A5C9A904_9GAMM</name>
<keyword evidence="5 8" id="KW-0812">Transmembrane</keyword>
<evidence type="ECO:0000256" key="6">
    <source>
        <dbReference type="ARBA" id="ARBA00022989"/>
    </source>
</evidence>
<dbReference type="RefSeq" id="WP_148067669.1">
    <property type="nucleotide sequence ID" value="NZ_VRZA01000002.1"/>
</dbReference>
<feature type="transmembrane region" description="Helical" evidence="8">
    <location>
        <begin position="295"/>
        <end position="317"/>
    </location>
</feature>
<evidence type="ECO:0000256" key="8">
    <source>
        <dbReference type="RuleBase" id="RU363064"/>
    </source>
</evidence>
<evidence type="ECO:0000256" key="5">
    <source>
        <dbReference type="ARBA" id="ARBA00022692"/>
    </source>
</evidence>
<keyword evidence="9" id="KW-0732">Signal</keyword>
<dbReference type="PANTHER" id="PTHR30330">
    <property type="entry name" value="AGSS FAMILY TRANSPORTER, SODIUM-ALANINE"/>
    <property type="match status" value="1"/>
</dbReference>
<keyword evidence="8" id="KW-0997">Cell inner membrane</keyword>
<accession>A0A5C9A904</accession>
<dbReference type="InterPro" id="IPR001463">
    <property type="entry name" value="Na/Ala_symport"/>
</dbReference>
<comment type="caution">
    <text evidence="10">The sequence shown here is derived from an EMBL/GenBank/DDBJ whole genome shotgun (WGS) entry which is preliminary data.</text>
</comment>
<keyword evidence="6 8" id="KW-1133">Transmembrane helix</keyword>
<dbReference type="Proteomes" id="UP000321039">
    <property type="component" value="Unassembled WGS sequence"/>
</dbReference>
<evidence type="ECO:0000313" key="11">
    <source>
        <dbReference type="Proteomes" id="UP000321039"/>
    </source>
</evidence>
<feature type="transmembrane region" description="Helical" evidence="8">
    <location>
        <begin position="195"/>
        <end position="217"/>
    </location>
</feature>
<reference evidence="10 11" key="1">
    <citation type="submission" date="2019-08" db="EMBL/GenBank/DDBJ databases">
        <title>Parahaliea maris sp. nov., isolated from the surface seawater.</title>
        <authorList>
            <person name="Liu Y."/>
        </authorList>
    </citation>
    <scope>NUCLEOTIDE SEQUENCE [LARGE SCALE GENOMIC DNA]</scope>
    <source>
        <strain evidence="10 11">HSLHS9</strain>
    </source>
</reference>
<feature type="transmembrane region" description="Helical" evidence="8">
    <location>
        <begin position="46"/>
        <end position="73"/>
    </location>
</feature>
<dbReference type="PANTHER" id="PTHR30330:SF3">
    <property type="entry name" value="TRANSCRIPTIONAL REGULATOR, LRP FAMILY"/>
    <property type="match status" value="1"/>
</dbReference>
<gene>
    <name evidence="10" type="ORF">FV139_07525</name>
</gene>
<evidence type="ECO:0000256" key="7">
    <source>
        <dbReference type="ARBA" id="ARBA00023136"/>
    </source>
</evidence>
<evidence type="ECO:0000256" key="2">
    <source>
        <dbReference type="ARBA" id="ARBA00009261"/>
    </source>
</evidence>
<feature type="signal peptide" evidence="9">
    <location>
        <begin position="1"/>
        <end position="22"/>
    </location>
</feature>
<feature type="transmembrane region" description="Helical" evidence="8">
    <location>
        <begin position="443"/>
        <end position="461"/>
    </location>
</feature>
<protein>
    <submittedName>
        <fullName evidence="10">Alanine:cation symporter family protein</fullName>
    </submittedName>
</protein>
<keyword evidence="11" id="KW-1185">Reference proteome</keyword>
<dbReference type="AlphaFoldDB" id="A0A5C9A904"/>
<feature type="transmembrane region" description="Helical" evidence="8">
    <location>
        <begin position="355"/>
        <end position="377"/>
    </location>
</feature>
<feature type="transmembrane region" description="Helical" evidence="8">
    <location>
        <begin position="397"/>
        <end position="422"/>
    </location>
</feature>
<keyword evidence="7 8" id="KW-0472">Membrane</keyword>
<comment type="subcellular location">
    <subcellularLocation>
        <location evidence="8">Cell inner membrane</location>
        <topology evidence="8">Multi-pass membrane protein</topology>
    </subcellularLocation>
    <subcellularLocation>
        <location evidence="1">Cell membrane</location>
        <topology evidence="1">Multi-pass membrane protein</topology>
    </subcellularLocation>
</comment>
<sequence length="515" mass="54739">MKHRNLLSAITLALLAPVTAQASTIDAWIDGLMAPVTEALASVVFFSVPVFGAQLPLVVLWLVAAAVFFTLYFGFLNLRGIRHACRIVRGAYHDPNHHGEVTHFQALATAVSGTVGIGNIGGVAVAISVGGPGAAFWMIVAGILGMSTKFVECTLGVLYRRKNPDGSVSGGPMYYLERGFAEKGKTGLGKFLGRFYALGIVIGCMGIGNMFQANQAYVQVVNVTGGFGGSWFGDKGWLFGLILAALVALVILGGIKSIARVTGKVVPFMALFYCTGALLILYMNREALPFAFEAILSGAFSASGVAGGALGVMVIGFQRAVFSNEAGIGSAAIAHSAVQTNDPVTEGFVSLLEPFIDTVIISTMTALVIITTLYYVPSFTEGLGGIEMTSRAFERNVAWSPYFIAVAGFLFAFSTMIAWSYYGLKGWTYLVGEGRMAETGFKFVFCLFVVIGSSIQLGSILDFSDAMVFLICVPNIIGLYLLAPVVKRELARHNEWVRSGGTEPETSNAQVLSES</sequence>
<evidence type="ECO:0000256" key="1">
    <source>
        <dbReference type="ARBA" id="ARBA00004651"/>
    </source>
</evidence>
<dbReference type="EMBL" id="VRZA01000002">
    <property type="protein sequence ID" value="TXS95711.1"/>
    <property type="molecule type" value="Genomic_DNA"/>
</dbReference>
<dbReference type="Gene3D" id="1.20.1740.10">
    <property type="entry name" value="Amino acid/polyamine transporter I"/>
    <property type="match status" value="1"/>
</dbReference>
<feature type="transmembrane region" description="Helical" evidence="8">
    <location>
        <begin position="135"/>
        <end position="159"/>
    </location>
</feature>
<evidence type="ECO:0000256" key="4">
    <source>
        <dbReference type="ARBA" id="ARBA00022475"/>
    </source>
</evidence>
<dbReference type="PRINTS" id="PR00175">
    <property type="entry name" value="NAALASMPORT"/>
</dbReference>
<dbReference type="Pfam" id="PF01235">
    <property type="entry name" value="Na_Ala_symp"/>
    <property type="match status" value="1"/>
</dbReference>